<keyword evidence="4" id="KW-0677">Repeat</keyword>
<feature type="signal peptide" evidence="6">
    <location>
        <begin position="1"/>
        <end position="31"/>
    </location>
</feature>
<dbReference type="EMBL" id="CM000881">
    <property type="protein sequence ID" value="KQK05515.1"/>
    <property type="molecule type" value="Genomic_DNA"/>
</dbReference>
<dbReference type="GO" id="GO:0004675">
    <property type="term" value="F:transmembrane receptor protein serine/threonine kinase activity"/>
    <property type="evidence" value="ECO:0000318"/>
    <property type="project" value="GO_Central"/>
</dbReference>
<keyword evidence="3 6" id="KW-0732">Signal</keyword>
<dbReference type="InterPro" id="IPR013210">
    <property type="entry name" value="LRR_N_plant-typ"/>
</dbReference>
<dbReference type="Gene3D" id="3.80.10.10">
    <property type="entry name" value="Ribonuclease Inhibitor"/>
    <property type="match status" value="2"/>
</dbReference>
<keyword evidence="2" id="KW-0433">Leucine-rich repeat</keyword>
<reference evidence="8" key="2">
    <citation type="submission" date="2017-06" db="EMBL/GenBank/DDBJ databases">
        <title>WGS assembly of Brachypodium distachyon.</title>
        <authorList>
            <consortium name="The International Brachypodium Initiative"/>
            <person name="Lucas S."/>
            <person name="Harmon-Smith M."/>
            <person name="Lail K."/>
            <person name="Tice H."/>
            <person name="Grimwood J."/>
            <person name="Bruce D."/>
            <person name="Barry K."/>
            <person name="Shu S."/>
            <person name="Lindquist E."/>
            <person name="Wang M."/>
            <person name="Pitluck S."/>
            <person name="Vogel J.P."/>
            <person name="Garvin D.F."/>
            <person name="Mockler T.C."/>
            <person name="Schmutz J."/>
            <person name="Rokhsar D."/>
            <person name="Bevan M.W."/>
        </authorList>
    </citation>
    <scope>NUCLEOTIDE SEQUENCE</scope>
    <source>
        <strain evidence="8">Bd21</strain>
    </source>
</reference>
<dbReference type="PANTHER" id="PTHR48060">
    <property type="entry name" value="DNA DAMAGE-REPAIR/TOLERATION PROTEIN DRT100"/>
    <property type="match status" value="1"/>
</dbReference>
<evidence type="ECO:0000256" key="5">
    <source>
        <dbReference type="ARBA" id="ARBA00023136"/>
    </source>
</evidence>
<feature type="chain" id="PRO_5033238043" description="Leucine-rich repeat-containing N-terminal plant-type domain-containing protein" evidence="6">
    <location>
        <begin position="32"/>
        <end position="195"/>
    </location>
</feature>
<reference evidence="8 9" key="1">
    <citation type="journal article" date="2010" name="Nature">
        <title>Genome sequencing and analysis of the model grass Brachypodium distachyon.</title>
        <authorList>
            <consortium name="International Brachypodium Initiative"/>
        </authorList>
    </citation>
    <scope>NUCLEOTIDE SEQUENCE [LARGE SCALE GENOMIC DNA]</scope>
    <source>
        <strain evidence="8 9">Bd21</strain>
    </source>
</reference>
<evidence type="ECO:0000313" key="10">
    <source>
        <dbReference type="Proteomes" id="UP000008810"/>
    </source>
</evidence>
<evidence type="ECO:0000256" key="1">
    <source>
        <dbReference type="ARBA" id="ARBA00004370"/>
    </source>
</evidence>
<evidence type="ECO:0000313" key="9">
    <source>
        <dbReference type="EnsemblPlants" id="KQK05515"/>
    </source>
</evidence>
<evidence type="ECO:0000256" key="4">
    <source>
        <dbReference type="ARBA" id="ARBA00022737"/>
    </source>
</evidence>
<dbReference type="SUPFAM" id="SSF52058">
    <property type="entry name" value="L domain-like"/>
    <property type="match status" value="1"/>
</dbReference>
<keyword evidence="10" id="KW-1185">Reference proteome</keyword>
<dbReference type="OrthoDB" id="535287at2759"/>
<evidence type="ECO:0000259" key="7">
    <source>
        <dbReference type="Pfam" id="PF08263"/>
    </source>
</evidence>
<accession>A0A0Q3II43</accession>
<gene>
    <name evidence="8" type="ORF">BRADI_2g20480v3</name>
</gene>
<name>A0A0Q3II43_BRADI</name>
<dbReference type="STRING" id="15368.A0A0Q3II43"/>
<dbReference type="Pfam" id="PF13855">
    <property type="entry name" value="LRR_8"/>
    <property type="match status" value="1"/>
</dbReference>
<dbReference type="GO" id="GO:0005886">
    <property type="term" value="C:plasma membrane"/>
    <property type="evidence" value="ECO:0000318"/>
    <property type="project" value="GO_Central"/>
</dbReference>
<reference evidence="9" key="3">
    <citation type="submission" date="2018-08" db="UniProtKB">
        <authorList>
            <consortium name="EnsemblPlants"/>
        </authorList>
    </citation>
    <scope>IDENTIFICATION</scope>
    <source>
        <strain evidence="9">cv. Bd21</strain>
    </source>
</reference>
<organism evidence="8">
    <name type="scientific">Brachypodium distachyon</name>
    <name type="common">Purple false brome</name>
    <name type="synonym">Trachynia distachya</name>
    <dbReference type="NCBI Taxonomy" id="15368"/>
    <lineage>
        <taxon>Eukaryota</taxon>
        <taxon>Viridiplantae</taxon>
        <taxon>Streptophyta</taxon>
        <taxon>Embryophyta</taxon>
        <taxon>Tracheophyta</taxon>
        <taxon>Spermatophyta</taxon>
        <taxon>Magnoliopsida</taxon>
        <taxon>Liliopsida</taxon>
        <taxon>Poales</taxon>
        <taxon>Poaceae</taxon>
        <taxon>BOP clade</taxon>
        <taxon>Pooideae</taxon>
        <taxon>Stipodae</taxon>
        <taxon>Brachypodieae</taxon>
        <taxon>Brachypodium</taxon>
    </lineage>
</organism>
<dbReference type="InterPro" id="IPR032675">
    <property type="entry name" value="LRR_dom_sf"/>
</dbReference>
<sequence>MAATPIGTLPPLSAATTILVVVASFLASMEAMNPDVEALMALRNGLQDPNGELNSWDPDLVDACTWSRVVCDDLTRRVIRLELQMNNFHGAIPEEFGDLKNLISLDLFKNNISGPIPASLGKLKSLVFLRLDHNRLTGPVPNELLALDKLADANFSNNKLCGIIPTSGSFENMSPSIFANNSCLKWPGRMSGNGR</sequence>
<dbReference type="Pfam" id="PF08263">
    <property type="entry name" value="LRRNT_2"/>
    <property type="match status" value="1"/>
</dbReference>
<dbReference type="InterPro" id="IPR053211">
    <property type="entry name" value="DNA_repair-toleration"/>
</dbReference>
<dbReference type="Gramene" id="KQK05515">
    <property type="protein sequence ID" value="KQK05515"/>
    <property type="gene ID" value="BRADI_2g20480v3"/>
</dbReference>
<keyword evidence="5" id="KW-0472">Membrane</keyword>
<dbReference type="GO" id="GO:0007165">
    <property type="term" value="P:signal transduction"/>
    <property type="evidence" value="ECO:0000318"/>
    <property type="project" value="GO_Central"/>
</dbReference>
<evidence type="ECO:0000256" key="3">
    <source>
        <dbReference type="ARBA" id="ARBA00022729"/>
    </source>
</evidence>
<evidence type="ECO:0000256" key="2">
    <source>
        <dbReference type="ARBA" id="ARBA00022614"/>
    </source>
</evidence>
<dbReference type="Proteomes" id="UP000008810">
    <property type="component" value="Chromosome 2"/>
</dbReference>
<dbReference type="FunFam" id="3.80.10.10:FF:000400">
    <property type="entry name" value="Nuclear pore complex protein NUP107"/>
    <property type="match status" value="1"/>
</dbReference>
<dbReference type="InterPro" id="IPR001611">
    <property type="entry name" value="Leu-rich_rpt"/>
</dbReference>
<dbReference type="EnsemblPlants" id="KQK05515">
    <property type="protein sequence ID" value="KQK05515"/>
    <property type="gene ID" value="BRADI_2g20480v3"/>
</dbReference>
<evidence type="ECO:0000256" key="6">
    <source>
        <dbReference type="SAM" id="SignalP"/>
    </source>
</evidence>
<feature type="domain" description="Leucine-rich repeat-containing N-terminal plant-type" evidence="7">
    <location>
        <begin position="33"/>
        <end position="72"/>
    </location>
</feature>
<proteinExistence type="predicted"/>
<evidence type="ECO:0000313" key="8">
    <source>
        <dbReference type="EMBL" id="KQK05515.1"/>
    </source>
</evidence>
<dbReference type="AlphaFoldDB" id="A0A0Q3II43"/>
<dbReference type="PANTHER" id="PTHR48060:SF21">
    <property type="entry name" value="L DOMAIN-LIKE PROTEIN"/>
    <property type="match status" value="1"/>
</dbReference>
<comment type="subcellular location">
    <subcellularLocation>
        <location evidence="1">Membrane</location>
    </subcellularLocation>
</comment>
<protein>
    <recommendedName>
        <fullName evidence="7">Leucine-rich repeat-containing N-terminal plant-type domain-containing protein</fullName>
    </recommendedName>
</protein>
<dbReference type="InParanoid" id="A0A0Q3II43"/>